<evidence type="ECO:0000256" key="5">
    <source>
        <dbReference type="ARBA" id="ARBA00093760"/>
    </source>
</evidence>
<dbReference type="EMBL" id="PVTZ01000012">
    <property type="protein sequence ID" value="PRZ12619.1"/>
    <property type="molecule type" value="Genomic_DNA"/>
</dbReference>
<evidence type="ECO:0000256" key="3">
    <source>
        <dbReference type="ARBA" id="ARBA00022759"/>
    </source>
</evidence>
<keyword evidence="1" id="KW-0540">Nuclease</keyword>
<gene>
    <name evidence="7" type="ORF">CLV36_11215</name>
</gene>
<comment type="catalytic activity">
    <reaction evidence="5">
        <text>Endonucleolytic cleavage of DNA to give specific double-stranded fragments with terminal 5'-phosphates.</text>
        <dbReference type="EC" id="3.1.21.4"/>
    </reaction>
</comment>
<keyword evidence="2" id="KW-0680">Restriction system</keyword>
<dbReference type="InterPro" id="IPR019045">
    <property type="entry name" value="Restrct_endonuc_II_HinfI"/>
</dbReference>
<evidence type="ECO:0000313" key="7">
    <source>
        <dbReference type="EMBL" id="PRZ12619.1"/>
    </source>
</evidence>
<dbReference type="GO" id="GO:0004519">
    <property type="term" value="F:endonuclease activity"/>
    <property type="evidence" value="ECO:0007669"/>
    <property type="project" value="UniProtKB-KW"/>
</dbReference>
<evidence type="ECO:0000256" key="1">
    <source>
        <dbReference type="ARBA" id="ARBA00022722"/>
    </source>
</evidence>
<keyword evidence="3 7" id="KW-0255">Endonuclease</keyword>
<comment type="caution">
    <text evidence="7">The sequence shown here is derived from an EMBL/GenBank/DDBJ whole genome shotgun (WGS) entry which is preliminary data.</text>
</comment>
<dbReference type="RefSeq" id="WP_106342976.1">
    <property type="nucleotide sequence ID" value="NZ_PVTZ01000012.1"/>
</dbReference>
<evidence type="ECO:0000256" key="6">
    <source>
        <dbReference type="ARBA" id="ARBA00093790"/>
    </source>
</evidence>
<keyword evidence="4" id="KW-0378">Hydrolase</keyword>
<dbReference type="Proteomes" id="UP000238836">
    <property type="component" value="Unassembled WGS sequence"/>
</dbReference>
<keyword evidence="8" id="KW-1185">Reference proteome</keyword>
<reference evidence="7 8" key="1">
    <citation type="submission" date="2018-03" db="EMBL/GenBank/DDBJ databases">
        <title>Genomic Encyclopedia of Archaeal and Bacterial Type Strains, Phase II (KMG-II): from individual species to whole genera.</title>
        <authorList>
            <person name="Goeker M."/>
        </authorList>
    </citation>
    <scope>NUCLEOTIDE SEQUENCE [LARGE SCALE GENOMIC DNA]</scope>
    <source>
        <strain evidence="7 8">RHA1</strain>
    </source>
</reference>
<evidence type="ECO:0000256" key="2">
    <source>
        <dbReference type="ARBA" id="ARBA00022747"/>
    </source>
</evidence>
<name>A0ABX5EL12_9BACL</name>
<evidence type="ECO:0000256" key="4">
    <source>
        <dbReference type="ARBA" id="ARBA00022801"/>
    </source>
</evidence>
<protein>
    <recommendedName>
        <fullName evidence="6">type II site-specific deoxyribonuclease</fullName>
        <ecNumber evidence="6">3.1.21.4</ecNumber>
    </recommendedName>
</protein>
<evidence type="ECO:0000313" key="8">
    <source>
        <dbReference type="Proteomes" id="UP000238836"/>
    </source>
</evidence>
<proteinExistence type="predicted"/>
<dbReference type="EC" id="3.1.21.4" evidence="6"/>
<accession>A0ABX5EL12</accession>
<organism evidence="7 8">
    <name type="scientific">Laceyella sediminis</name>
    <dbReference type="NCBI Taxonomy" id="573074"/>
    <lineage>
        <taxon>Bacteria</taxon>
        <taxon>Bacillati</taxon>
        <taxon>Bacillota</taxon>
        <taxon>Bacilli</taxon>
        <taxon>Bacillales</taxon>
        <taxon>Thermoactinomycetaceae</taxon>
        <taxon>Laceyella</taxon>
    </lineage>
</organism>
<sequence>MDSSTKNRIKEHISSVLESLITKRVNDEPFNENEIREKNPFGYLLVPIEVWKGAKFERSFVTTLGQNIFEQIGKIIAEGTGAYAINQYKRHLTLNTHQTDKINMIIENQRKKKEKGVQPNIEMEINDLKNISINRTENFTIVSDLYIRRPNGHEEFYSFKTVKPNKDQTAEAKRNLLILRTAFPNCEAFFALPYNPAGEGKMYRKSKHSVPYSFFDMDDDRFVLIGSTLWNKIGNNSNTYNELLQIFEEVGQDYWKRIRREYFGMQI</sequence>
<dbReference type="Pfam" id="PF09520">
    <property type="entry name" value="RE_TdeIII"/>
    <property type="match status" value="1"/>
</dbReference>